<keyword evidence="2" id="KW-1185">Reference proteome</keyword>
<reference evidence="1 2" key="1">
    <citation type="submission" date="2018-05" db="EMBL/GenBank/DDBJ databases">
        <title>Genomic Encyclopedia of Type Strains, Phase IV (KMG-IV): sequencing the most valuable type-strain genomes for metagenomic binning, comparative biology and taxonomic classification.</title>
        <authorList>
            <person name="Goeker M."/>
        </authorList>
    </citation>
    <scope>NUCLEOTIDE SEQUENCE [LARGE SCALE GENOMIC DNA]</scope>
    <source>
        <strain evidence="1 2">DSM 44704</strain>
    </source>
</reference>
<accession>A0A318JUL0</accession>
<dbReference type="Proteomes" id="UP000247569">
    <property type="component" value="Unassembled WGS sequence"/>
</dbReference>
<sequence length="59" mass="6742">MSPLSRPIKASRVCDRTTTRLTHGLIHHITQEYRYPEVLSTYMTLFHHESKGLGSGQTT</sequence>
<comment type="caution">
    <text evidence="1">The sequence shown here is derived from an EMBL/GenBank/DDBJ whole genome shotgun (WGS) entry which is preliminary data.</text>
</comment>
<dbReference type="EMBL" id="QJKF01000020">
    <property type="protein sequence ID" value="PXX56316.1"/>
    <property type="molecule type" value="Genomic_DNA"/>
</dbReference>
<protein>
    <submittedName>
        <fullName evidence="1">Uncharacterized protein</fullName>
    </submittedName>
</protein>
<proteinExistence type="predicted"/>
<dbReference type="AlphaFoldDB" id="A0A318JUL0"/>
<gene>
    <name evidence="1" type="ORF">DFR70_12057</name>
</gene>
<evidence type="ECO:0000313" key="2">
    <source>
        <dbReference type="Proteomes" id="UP000247569"/>
    </source>
</evidence>
<name>A0A318JUL0_9NOCA</name>
<evidence type="ECO:0000313" key="1">
    <source>
        <dbReference type="EMBL" id="PXX56316.1"/>
    </source>
</evidence>
<organism evidence="1 2">
    <name type="scientific">Nocardia tenerifensis</name>
    <dbReference type="NCBI Taxonomy" id="228006"/>
    <lineage>
        <taxon>Bacteria</taxon>
        <taxon>Bacillati</taxon>
        <taxon>Actinomycetota</taxon>
        <taxon>Actinomycetes</taxon>
        <taxon>Mycobacteriales</taxon>
        <taxon>Nocardiaceae</taxon>
        <taxon>Nocardia</taxon>
    </lineage>
</organism>